<protein>
    <submittedName>
        <fullName evidence="9">ABC transporter permease</fullName>
    </submittedName>
</protein>
<evidence type="ECO:0000256" key="6">
    <source>
        <dbReference type="SAM" id="Phobius"/>
    </source>
</evidence>
<evidence type="ECO:0000259" key="8">
    <source>
        <dbReference type="Pfam" id="PF12704"/>
    </source>
</evidence>
<keyword evidence="3 6" id="KW-0812">Transmembrane</keyword>
<dbReference type="EMBL" id="BAABCY010000013">
    <property type="protein sequence ID" value="GAA3555399.1"/>
    <property type="molecule type" value="Genomic_DNA"/>
</dbReference>
<proteinExistence type="predicted"/>
<comment type="caution">
    <text evidence="9">The sequence shown here is derived from an EMBL/GenBank/DDBJ whole genome shotgun (WGS) entry which is preliminary data.</text>
</comment>
<feature type="transmembrane region" description="Helical" evidence="6">
    <location>
        <begin position="291"/>
        <end position="312"/>
    </location>
</feature>
<dbReference type="InterPro" id="IPR025857">
    <property type="entry name" value="MacB_PCD"/>
</dbReference>
<dbReference type="InterPro" id="IPR050250">
    <property type="entry name" value="Macrolide_Exporter_MacB"/>
</dbReference>
<dbReference type="Pfam" id="PF02687">
    <property type="entry name" value="FtsX"/>
    <property type="match status" value="1"/>
</dbReference>
<feature type="domain" description="ABC3 transporter permease C-terminal" evidence="7">
    <location>
        <begin position="655"/>
        <end position="769"/>
    </location>
</feature>
<feature type="transmembrane region" description="Helical" evidence="6">
    <location>
        <begin position="375"/>
        <end position="397"/>
    </location>
</feature>
<keyword evidence="2" id="KW-1003">Cell membrane</keyword>
<dbReference type="InterPro" id="IPR003838">
    <property type="entry name" value="ABC3_permease_C"/>
</dbReference>
<reference evidence="10" key="1">
    <citation type="journal article" date="2019" name="Int. J. Syst. Evol. Microbiol.">
        <title>The Global Catalogue of Microorganisms (GCM) 10K type strain sequencing project: providing services to taxonomists for standard genome sequencing and annotation.</title>
        <authorList>
            <consortium name="The Broad Institute Genomics Platform"/>
            <consortium name="The Broad Institute Genome Sequencing Center for Infectious Disease"/>
            <person name="Wu L."/>
            <person name="Ma J."/>
        </authorList>
    </citation>
    <scope>NUCLEOTIDE SEQUENCE [LARGE SCALE GENOMIC DNA]</scope>
    <source>
        <strain evidence="10">JCM 17111</strain>
    </source>
</reference>
<dbReference type="PANTHER" id="PTHR30572">
    <property type="entry name" value="MEMBRANE COMPONENT OF TRANSPORTER-RELATED"/>
    <property type="match status" value="1"/>
</dbReference>
<gene>
    <name evidence="9" type="ORF">GCM10022395_03480</name>
</gene>
<feature type="transmembrane region" description="Helical" evidence="6">
    <location>
        <begin position="332"/>
        <end position="354"/>
    </location>
</feature>
<keyword evidence="10" id="KW-1185">Reference proteome</keyword>
<organism evidence="9 10">
    <name type="scientific">Snuella lapsa</name>
    <dbReference type="NCBI Taxonomy" id="870481"/>
    <lineage>
        <taxon>Bacteria</taxon>
        <taxon>Pseudomonadati</taxon>
        <taxon>Bacteroidota</taxon>
        <taxon>Flavobacteriia</taxon>
        <taxon>Flavobacteriales</taxon>
        <taxon>Flavobacteriaceae</taxon>
        <taxon>Snuella</taxon>
    </lineage>
</organism>
<feature type="transmembrane region" description="Helical" evidence="6">
    <location>
        <begin position="653"/>
        <end position="675"/>
    </location>
</feature>
<accession>A0ABP6WR32</accession>
<feature type="transmembrane region" description="Helical" evidence="6">
    <location>
        <begin position="737"/>
        <end position="757"/>
    </location>
</feature>
<evidence type="ECO:0000256" key="4">
    <source>
        <dbReference type="ARBA" id="ARBA00022989"/>
    </source>
</evidence>
<keyword evidence="4 6" id="KW-1133">Transmembrane helix</keyword>
<dbReference type="Proteomes" id="UP001500954">
    <property type="component" value="Unassembled WGS sequence"/>
</dbReference>
<evidence type="ECO:0000313" key="9">
    <source>
        <dbReference type="EMBL" id="GAA3555399.1"/>
    </source>
</evidence>
<evidence type="ECO:0000256" key="5">
    <source>
        <dbReference type="ARBA" id="ARBA00023136"/>
    </source>
</evidence>
<evidence type="ECO:0000256" key="1">
    <source>
        <dbReference type="ARBA" id="ARBA00004651"/>
    </source>
</evidence>
<keyword evidence="5 6" id="KW-0472">Membrane</keyword>
<feature type="transmembrane region" description="Helical" evidence="6">
    <location>
        <begin position="705"/>
        <end position="725"/>
    </location>
</feature>
<evidence type="ECO:0000256" key="3">
    <source>
        <dbReference type="ARBA" id="ARBA00022692"/>
    </source>
</evidence>
<comment type="subcellular location">
    <subcellularLocation>
        <location evidence="1">Cell membrane</location>
        <topology evidence="1">Multi-pass membrane protein</topology>
    </subcellularLocation>
</comment>
<feature type="transmembrane region" description="Helical" evidence="6">
    <location>
        <begin position="240"/>
        <end position="258"/>
    </location>
</feature>
<dbReference type="PANTHER" id="PTHR30572:SF18">
    <property type="entry name" value="ABC-TYPE MACROLIDE FAMILY EXPORT SYSTEM PERMEASE COMPONENT 2"/>
    <property type="match status" value="1"/>
</dbReference>
<dbReference type="Pfam" id="PF12704">
    <property type="entry name" value="MacB_PCD"/>
    <property type="match status" value="1"/>
</dbReference>
<sequence>MLFSYVYNELTMDNFHEQEKDVFMVIMKESPKGEWRSPYKFDPELYPEIESSVSLKCFRENDTKIKYNENIYTPIGMVVDSTFFQVFDFKLTQGNSNTVLNDKQSIIISEKFSKKLFGDENPIGKKIDFEVRMYQGVHTVQGIVKIPSNSSITFDYIIPHQRLSHGYGRSGVPFFKVKPNFNENGFKEKIEASNNKVPNVYPQLTESITSIVNLDDMYFSNELNSIKQYAPFGSGNEKNLRVLFIIILVILFVSVLNYSNLQIVNTNAVLKSIAISKVNGALKKHIVFQKLVETLILILFSGALITIGYKLILPQFNTFAGVTLAPPVVQVFLLNTVILLTITIFGALYPVWVINRFSTIKNIKQNVKISHTLSGRHVTIIMQYSLAFILLISGLVINNQLGLMLNKDLGFNKEGIMKVKLFYEPPFNMESRNWSQERRREEHEKLMQVPRYINDQLASFSCIEKMAQGKSPLNSYSSNWKIEGGDYESVNTLIVTPENKDIFDFKVIKGRFFEREVDRQKGGLKIVVNEAALKYWNITDFHETLIKNDHIGKSHVISENGTKVTHNDLQIIGVIKDFNYEHLSVKPKPLVMVYYEYIDDEYFIKFHKGQTQVGIQLIEALFKEVNPNQTFRYSFLSDEIAALYQKEKRLSTIYIVFTVIALLISAIGLFTIALYDTQRRVKEVGVRKVNGATIKEIMFMLNKDFIKWVGIAFVIACPIAYYAMHKWLENFAYKTTLSWWVFALAGLFTLIIALLTVSWQTYKAATQNPVESLRDE</sequence>
<evidence type="ECO:0000256" key="2">
    <source>
        <dbReference type="ARBA" id="ARBA00022475"/>
    </source>
</evidence>
<name>A0ABP6WR32_9FLAO</name>
<evidence type="ECO:0000313" key="10">
    <source>
        <dbReference type="Proteomes" id="UP001500954"/>
    </source>
</evidence>
<feature type="domain" description="MacB-like periplasmic core" evidence="8">
    <location>
        <begin position="2"/>
        <end position="180"/>
    </location>
</feature>
<evidence type="ECO:0000259" key="7">
    <source>
        <dbReference type="Pfam" id="PF02687"/>
    </source>
</evidence>